<dbReference type="EMBL" id="AHPN01000001">
    <property type="protein sequence ID" value="EIK60598.1"/>
    <property type="molecule type" value="Genomic_DNA"/>
</dbReference>
<evidence type="ECO:0000259" key="6">
    <source>
        <dbReference type="PROSITE" id="PS50043"/>
    </source>
</evidence>
<dbReference type="InterPro" id="IPR000792">
    <property type="entry name" value="Tscrpt_reg_LuxR_C"/>
</dbReference>
<keyword evidence="3 8" id="KW-0238">DNA-binding</keyword>
<dbReference type="InterPro" id="IPR001789">
    <property type="entry name" value="Sig_transdc_resp-reg_receiver"/>
</dbReference>
<feature type="domain" description="HTH luxR-type" evidence="6">
    <location>
        <begin position="140"/>
        <end position="205"/>
    </location>
</feature>
<reference evidence="8" key="1">
    <citation type="journal article" date="2012" name="PLoS Genet.">
        <title>Comparative Genomics of Plant-Associated Pseudomonas spp.: Insights into Diversity and Inheritance of Traits Involved in Multitrophic Interactions.</title>
        <authorList>
            <person name="Loper J.E."/>
            <person name="Hassan K.A."/>
            <person name="Mavrodi D.V."/>
            <person name="Davis E.W.II."/>
            <person name="Lim C.K."/>
            <person name="Shaffer B.T."/>
            <person name="Elbourne L.D."/>
            <person name="Stockwell V.O."/>
            <person name="Hartney S.L."/>
            <person name="Breakwell K."/>
            <person name="Henkels M.D."/>
            <person name="Tetu S.G."/>
            <person name="Rangel L.I."/>
            <person name="Kidarsa T.A."/>
            <person name="Wilson N.L."/>
            <person name="van de Mortel J.E."/>
            <person name="Song C."/>
            <person name="Blumhagen R."/>
            <person name="Radune D."/>
            <person name="Hostetler J.B."/>
            <person name="Brinkac L.M."/>
            <person name="Durkin A.S."/>
            <person name="Kluepfel D.A."/>
            <person name="Wechter W.P."/>
            <person name="Anderson A.J."/>
            <person name="Kim Y.C."/>
            <person name="Pierson L.S.III."/>
            <person name="Pierson E.A."/>
            <person name="Lindow S.E."/>
            <person name="Kobayashi D.Y."/>
            <person name="Raaijmakers J.M."/>
            <person name="Weller D.M."/>
            <person name="Thomashow L.S."/>
            <person name="Allen A.E."/>
            <person name="Paulsen I.T."/>
        </authorList>
    </citation>
    <scope>NUCLEOTIDE SEQUENCE [LARGE SCALE GENOMIC DNA]</scope>
    <source>
        <strain evidence="8">SS101</strain>
    </source>
</reference>
<evidence type="ECO:0000256" key="1">
    <source>
        <dbReference type="ARBA" id="ARBA00022553"/>
    </source>
</evidence>
<dbReference type="HOGENOM" id="CLU_000445_90_1_6"/>
<dbReference type="SMART" id="SM00448">
    <property type="entry name" value="REC"/>
    <property type="match status" value="1"/>
</dbReference>
<dbReference type="RefSeq" id="WP_003189491.1">
    <property type="nucleotide sequence ID" value="NZ_CM001513.1"/>
</dbReference>
<dbReference type="SMART" id="SM00421">
    <property type="entry name" value="HTH_LUXR"/>
    <property type="match status" value="1"/>
</dbReference>
<dbReference type="Pfam" id="PF00196">
    <property type="entry name" value="GerE"/>
    <property type="match status" value="1"/>
</dbReference>
<keyword evidence="4" id="KW-0804">Transcription</keyword>
<dbReference type="CDD" id="cd06170">
    <property type="entry name" value="LuxR_C_like"/>
    <property type="match status" value="1"/>
</dbReference>
<dbReference type="PROSITE" id="PS50043">
    <property type="entry name" value="HTH_LUXR_2"/>
    <property type="match status" value="1"/>
</dbReference>
<dbReference type="Gene3D" id="3.40.50.2300">
    <property type="match status" value="1"/>
</dbReference>
<evidence type="ECO:0000256" key="3">
    <source>
        <dbReference type="ARBA" id="ARBA00023125"/>
    </source>
</evidence>
<name>I4K7A8_9PSED</name>
<dbReference type="PANTHER" id="PTHR43214">
    <property type="entry name" value="TWO-COMPONENT RESPONSE REGULATOR"/>
    <property type="match status" value="1"/>
</dbReference>
<dbReference type="SUPFAM" id="SSF46894">
    <property type="entry name" value="C-terminal effector domain of the bipartite response regulators"/>
    <property type="match status" value="1"/>
</dbReference>
<dbReference type="PROSITE" id="PS00622">
    <property type="entry name" value="HTH_LUXR_1"/>
    <property type="match status" value="1"/>
</dbReference>
<sequence length="207" mass="22752">MNKRVLIVDDHPIICAAIKSTLQEQGYQVVAESSDGFDALTKLRTLEPEYMLLDIGIDSLDGLSVLQRIASEQIEVKTLIFTSHLASTYAVRCMQAGALGFISKSASLSELVKGLNAISDGYLYFPKEVISLYRDSEKDNDDPVRGLTNKEIIILQQLAKGFSNLEIASKLNLSNKTISGHKINILRKLGVRTTIELVSIAKELGLI</sequence>
<evidence type="ECO:0000256" key="5">
    <source>
        <dbReference type="PROSITE-ProRule" id="PRU00169"/>
    </source>
</evidence>
<keyword evidence="1 5" id="KW-0597">Phosphoprotein</keyword>
<comment type="caution">
    <text evidence="8">The sequence shown here is derived from an EMBL/GenBank/DDBJ whole genome shotgun (WGS) entry which is preliminary data.</text>
</comment>
<dbReference type="SUPFAM" id="SSF52172">
    <property type="entry name" value="CheY-like"/>
    <property type="match status" value="1"/>
</dbReference>
<dbReference type="GO" id="GO:0003677">
    <property type="term" value="F:DNA binding"/>
    <property type="evidence" value="ECO:0007669"/>
    <property type="project" value="UniProtKB-KW"/>
</dbReference>
<dbReference type="PATRIC" id="fig|1038924.3.peg.1442"/>
<keyword evidence="2" id="KW-0805">Transcription regulation</keyword>
<gene>
    <name evidence="8" type="ORF">PflSS101_1469</name>
</gene>
<dbReference type="InterPro" id="IPR039420">
    <property type="entry name" value="WalR-like"/>
</dbReference>
<dbReference type="CDD" id="cd17535">
    <property type="entry name" value="REC_NarL-like"/>
    <property type="match status" value="1"/>
</dbReference>
<evidence type="ECO:0000313" key="8">
    <source>
        <dbReference type="EMBL" id="EIK60598.1"/>
    </source>
</evidence>
<dbReference type="PROSITE" id="PS50110">
    <property type="entry name" value="RESPONSE_REGULATORY"/>
    <property type="match status" value="1"/>
</dbReference>
<dbReference type="Pfam" id="PF00072">
    <property type="entry name" value="Response_reg"/>
    <property type="match status" value="1"/>
</dbReference>
<dbReference type="Proteomes" id="UP000003213">
    <property type="component" value="Chromosome"/>
</dbReference>
<evidence type="ECO:0000259" key="7">
    <source>
        <dbReference type="PROSITE" id="PS50110"/>
    </source>
</evidence>
<evidence type="ECO:0000256" key="4">
    <source>
        <dbReference type="ARBA" id="ARBA00023163"/>
    </source>
</evidence>
<dbReference type="GO" id="GO:0000160">
    <property type="term" value="P:phosphorelay signal transduction system"/>
    <property type="evidence" value="ECO:0007669"/>
    <property type="project" value="InterPro"/>
</dbReference>
<dbReference type="AlphaFoldDB" id="I4K7A8"/>
<proteinExistence type="predicted"/>
<dbReference type="InterPro" id="IPR058245">
    <property type="entry name" value="NreC/VraR/RcsB-like_REC"/>
</dbReference>
<feature type="domain" description="Response regulatory" evidence="7">
    <location>
        <begin position="4"/>
        <end position="119"/>
    </location>
</feature>
<dbReference type="InterPro" id="IPR011006">
    <property type="entry name" value="CheY-like_superfamily"/>
</dbReference>
<dbReference type="InterPro" id="IPR016032">
    <property type="entry name" value="Sig_transdc_resp-reg_C-effctor"/>
</dbReference>
<evidence type="ECO:0000256" key="2">
    <source>
        <dbReference type="ARBA" id="ARBA00023015"/>
    </source>
</evidence>
<organism evidence="8">
    <name type="scientific">Pseudomonas lactis</name>
    <dbReference type="NCBI Taxonomy" id="1615674"/>
    <lineage>
        <taxon>Bacteria</taxon>
        <taxon>Pseudomonadati</taxon>
        <taxon>Pseudomonadota</taxon>
        <taxon>Gammaproteobacteria</taxon>
        <taxon>Pseudomonadales</taxon>
        <taxon>Pseudomonadaceae</taxon>
        <taxon>Pseudomonas</taxon>
    </lineage>
</organism>
<dbReference type="PRINTS" id="PR00038">
    <property type="entry name" value="HTHLUXR"/>
</dbReference>
<accession>I4K7A8</accession>
<protein>
    <submittedName>
        <fullName evidence="8">DNA-binding response regulator, LuxR family</fullName>
    </submittedName>
</protein>
<dbReference type="PANTHER" id="PTHR43214:SF41">
    <property type="entry name" value="NITRATE_NITRITE RESPONSE REGULATOR PROTEIN NARP"/>
    <property type="match status" value="1"/>
</dbReference>
<dbReference type="GO" id="GO:0006355">
    <property type="term" value="P:regulation of DNA-templated transcription"/>
    <property type="evidence" value="ECO:0007669"/>
    <property type="project" value="InterPro"/>
</dbReference>
<feature type="modified residue" description="4-aspartylphosphate" evidence="5">
    <location>
        <position position="54"/>
    </location>
</feature>